<dbReference type="PANTHER" id="PTHR43441">
    <property type="entry name" value="RIBOSOMAL-PROTEIN-SERINE ACETYLTRANSFERASE"/>
    <property type="match status" value="1"/>
</dbReference>
<gene>
    <name evidence="2" type="ORF">TRICI_002064</name>
</gene>
<comment type="caution">
    <text evidence="2">The sequence shown here is derived from an EMBL/GenBank/DDBJ whole genome shotgun (WGS) entry which is preliminary data.</text>
</comment>
<dbReference type="VEuPathDB" id="FungiDB:TRICI_002064"/>
<sequence length="228" mass="25972">MTQGRSVGPKVEVFEAKRPNRGAIVGELVTLEPLSTKHVEDLFPVVGGDDNAALWDYMGDGPYADESALRQALEKKERSQEPFFYAVISNETKKALGYLSYLNIEPTFRTIEVGHVLLSSQLQRTRAATEVQYLLAKHAIEDLGYRRYQWKCNALNQPSRNAALRLGFTFEGVHRQEMIVKGRNRDTAYFSVLDSEWPVIKKALEAWLDKSNFDEKGNQKLSLKQFRS</sequence>
<dbReference type="PANTHER" id="PTHR43441:SF2">
    <property type="entry name" value="FAMILY ACETYLTRANSFERASE, PUTATIVE (AFU_ORTHOLOGUE AFUA_7G00850)-RELATED"/>
    <property type="match status" value="1"/>
</dbReference>
<dbReference type="InterPro" id="IPR016181">
    <property type="entry name" value="Acyl_CoA_acyltransferase"/>
</dbReference>
<organism evidence="2 3">
    <name type="scientific">Trichomonascus ciferrii</name>
    <dbReference type="NCBI Taxonomy" id="44093"/>
    <lineage>
        <taxon>Eukaryota</taxon>
        <taxon>Fungi</taxon>
        <taxon>Dikarya</taxon>
        <taxon>Ascomycota</taxon>
        <taxon>Saccharomycotina</taxon>
        <taxon>Dipodascomycetes</taxon>
        <taxon>Dipodascales</taxon>
        <taxon>Trichomonascaceae</taxon>
        <taxon>Trichomonascus</taxon>
        <taxon>Trichomonascus ciferrii complex</taxon>
    </lineage>
</organism>
<dbReference type="InterPro" id="IPR000182">
    <property type="entry name" value="GNAT_dom"/>
</dbReference>
<dbReference type="Gene3D" id="3.40.630.30">
    <property type="match status" value="1"/>
</dbReference>
<feature type="domain" description="N-acetyltransferase" evidence="1">
    <location>
        <begin position="37"/>
        <end position="186"/>
    </location>
</feature>
<protein>
    <recommendedName>
        <fullName evidence="1">N-acetyltransferase domain-containing protein</fullName>
    </recommendedName>
</protein>
<evidence type="ECO:0000313" key="2">
    <source>
        <dbReference type="EMBL" id="KAA8915791.1"/>
    </source>
</evidence>
<evidence type="ECO:0000259" key="1">
    <source>
        <dbReference type="PROSITE" id="PS51186"/>
    </source>
</evidence>
<dbReference type="PROSITE" id="PS51186">
    <property type="entry name" value="GNAT"/>
    <property type="match status" value="1"/>
</dbReference>
<proteinExistence type="predicted"/>
<dbReference type="GO" id="GO:0008999">
    <property type="term" value="F:protein-N-terminal-alanine acetyltransferase activity"/>
    <property type="evidence" value="ECO:0007669"/>
    <property type="project" value="TreeGrafter"/>
</dbReference>
<accession>A0A642V7M8</accession>
<evidence type="ECO:0000313" key="3">
    <source>
        <dbReference type="Proteomes" id="UP000761534"/>
    </source>
</evidence>
<dbReference type="Proteomes" id="UP000761534">
    <property type="component" value="Unassembled WGS sequence"/>
</dbReference>
<dbReference type="SUPFAM" id="SSF55729">
    <property type="entry name" value="Acyl-CoA N-acyltransferases (Nat)"/>
    <property type="match status" value="1"/>
</dbReference>
<dbReference type="EMBL" id="SWFS01000140">
    <property type="protein sequence ID" value="KAA8915791.1"/>
    <property type="molecule type" value="Genomic_DNA"/>
</dbReference>
<dbReference type="AlphaFoldDB" id="A0A642V7M8"/>
<dbReference type="InterPro" id="IPR051908">
    <property type="entry name" value="Ribosomal_N-acetyltransferase"/>
</dbReference>
<name>A0A642V7M8_9ASCO</name>
<dbReference type="OrthoDB" id="41238at2759"/>
<reference evidence="2" key="1">
    <citation type="journal article" date="2019" name="G3 (Bethesda)">
        <title>Genome Assemblies of Two Rare Opportunistic Yeast Pathogens: Diutina rugosa (syn. Candida rugosa) and Trichomonascus ciferrii (syn. Candida ciferrii).</title>
        <authorList>
            <person name="Mixao V."/>
            <person name="Saus E."/>
            <person name="Hansen A.P."/>
            <person name="Lass-Florl C."/>
            <person name="Gabaldon T."/>
        </authorList>
    </citation>
    <scope>NUCLEOTIDE SEQUENCE</scope>
    <source>
        <strain evidence="2">CBS 4856</strain>
    </source>
</reference>
<dbReference type="Pfam" id="PF13302">
    <property type="entry name" value="Acetyltransf_3"/>
    <property type="match status" value="1"/>
</dbReference>
<keyword evidence="3" id="KW-1185">Reference proteome</keyword>
<dbReference type="FunFam" id="3.40.630.30:FF:000047">
    <property type="entry name" value="Acetyltransferase, GNAT family"/>
    <property type="match status" value="1"/>
</dbReference>
<dbReference type="GO" id="GO:1990189">
    <property type="term" value="F:protein N-terminal-serine acetyltransferase activity"/>
    <property type="evidence" value="ECO:0007669"/>
    <property type="project" value="TreeGrafter"/>
</dbReference>